<evidence type="ECO:0000313" key="2">
    <source>
        <dbReference type="EMBL" id="KAK3048501.1"/>
    </source>
</evidence>
<gene>
    <name evidence="2" type="ORF">LTR09_010165</name>
</gene>
<dbReference type="Proteomes" id="UP001271007">
    <property type="component" value="Unassembled WGS sequence"/>
</dbReference>
<accession>A0AAJ0DE59</accession>
<sequence length="80" mass="8355">MAPEKPVATASGAGEADLATAFQELAKGERTATALETQLNNMEAKIEALLAQAENDQQEVQRLKDATAGAEQGEVKKEGA</sequence>
<evidence type="ECO:0000313" key="3">
    <source>
        <dbReference type="Proteomes" id="UP001271007"/>
    </source>
</evidence>
<dbReference type="EMBL" id="JAWDJX010000048">
    <property type="protein sequence ID" value="KAK3048501.1"/>
    <property type="molecule type" value="Genomic_DNA"/>
</dbReference>
<organism evidence="2 3">
    <name type="scientific">Extremus antarcticus</name>
    <dbReference type="NCBI Taxonomy" id="702011"/>
    <lineage>
        <taxon>Eukaryota</taxon>
        <taxon>Fungi</taxon>
        <taxon>Dikarya</taxon>
        <taxon>Ascomycota</taxon>
        <taxon>Pezizomycotina</taxon>
        <taxon>Dothideomycetes</taxon>
        <taxon>Dothideomycetidae</taxon>
        <taxon>Mycosphaerellales</taxon>
        <taxon>Extremaceae</taxon>
        <taxon>Extremus</taxon>
    </lineage>
</organism>
<proteinExistence type="predicted"/>
<feature type="region of interest" description="Disordered" evidence="1">
    <location>
        <begin position="60"/>
        <end position="80"/>
    </location>
</feature>
<comment type="caution">
    <text evidence="2">The sequence shown here is derived from an EMBL/GenBank/DDBJ whole genome shotgun (WGS) entry which is preliminary data.</text>
</comment>
<evidence type="ECO:0000256" key="1">
    <source>
        <dbReference type="SAM" id="MobiDB-lite"/>
    </source>
</evidence>
<name>A0AAJ0DE59_9PEZI</name>
<protein>
    <submittedName>
        <fullName evidence="2">Uncharacterized protein</fullName>
    </submittedName>
</protein>
<dbReference type="AlphaFoldDB" id="A0AAJ0DE59"/>
<keyword evidence="3" id="KW-1185">Reference proteome</keyword>
<reference evidence="2" key="1">
    <citation type="submission" date="2023-04" db="EMBL/GenBank/DDBJ databases">
        <title>Black Yeasts Isolated from many extreme environments.</title>
        <authorList>
            <person name="Coleine C."/>
            <person name="Stajich J.E."/>
            <person name="Selbmann L."/>
        </authorList>
    </citation>
    <scope>NUCLEOTIDE SEQUENCE</scope>
    <source>
        <strain evidence="2">CCFEE 5312</strain>
    </source>
</reference>